<feature type="compositionally biased region" description="Polar residues" evidence="4">
    <location>
        <begin position="194"/>
        <end position="209"/>
    </location>
</feature>
<keyword evidence="1" id="KW-0479">Metal-binding</keyword>
<dbReference type="RefSeq" id="XP_011499548.1">
    <property type="nucleotide sequence ID" value="XM_011501246.1"/>
</dbReference>
<protein>
    <submittedName>
        <fullName evidence="7">U11/U12 small nuclear ribonucleoprotein 48 kDa protein-like</fullName>
    </submittedName>
</protein>
<accession>A0AAJ6YK51</accession>
<dbReference type="KEGG" id="csol:105363515"/>
<dbReference type="PANTHER" id="PTHR21402">
    <property type="entry name" value="GAMETOCYTE SPECIFIC FACTOR 1-RELATED"/>
    <property type="match status" value="1"/>
</dbReference>
<keyword evidence="3" id="KW-0862">Zinc</keyword>
<dbReference type="InterPro" id="IPR036236">
    <property type="entry name" value="Znf_C2H2_sf"/>
</dbReference>
<dbReference type="InterPro" id="IPR051591">
    <property type="entry name" value="UPF0224_FAM112_RNA_Proc"/>
</dbReference>
<sequence length="219" mass="25655">FYSNYSILDYSHITCPFNKAHRVPEKTIENHLEKCEWNTLGYTRDCIPFSESSLLSDDPSSIKFDIQLQHKILQTAKQKDPELNIGIDEKLIPQTSDRFMSDFTTDERKILYEYVVSNTIAPNIGQDITNINKPEKTNKQCIPIIELLAQERNLKRRRAKHRGVHTNKKSHTEILRELVQQQMEMFKEHVSKQFGNSSCENTEKSNFYSNDDEVENKEK</sequence>
<evidence type="ECO:0000313" key="6">
    <source>
        <dbReference type="Proteomes" id="UP000695007"/>
    </source>
</evidence>
<dbReference type="PANTHER" id="PTHR21402:SF10">
    <property type="entry name" value="U11_U12 SMALL NUCLEAR RIBONUCLEOPROTEIN 48 KDA PROTEIN"/>
    <property type="match status" value="1"/>
</dbReference>
<dbReference type="InterPro" id="IPR022776">
    <property type="entry name" value="TRM13/UPF0224_CHHC_Znf_dom"/>
</dbReference>
<feature type="non-terminal residue" evidence="7">
    <location>
        <position position="219"/>
    </location>
</feature>
<proteinExistence type="predicted"/>
<dbReference type="GO" id="GO:0008270">
    <property type="term" value="F:zinc ion binding"/>
    <property type="evidence" value="ECO:0007669"/>
    <property type="project" value="UniProtKB-KW"/>
</dbReference>
<feature type="domain" description="CHHC U11-48K-type" evidence="5">
    <location>
        <begin position="12"/>
        <end position="39"/>
    </location>
</feature>
<dbReference type="AlphaFoldDB" id="A0AAJ6YK51"/>
<gene>
    <name evidence="7" type="primary">LOC105363515</name>
</gene>
<dbReference type="Proteomes" id="UP000695007">
    <property type="component" value="Unplaced"/>
</dbReference>
<dbReference type="Pfam" id="PF05253">
    <property type="entry name" value="zf-U11-48K"/>
    <property type="match status" value="1"/>
</dbReference>
<evidence type="ECO:0000256" key="1">
    <source>
        <dbReference type="ARBA" id="ARBA00022723"/>
    </source>
</evidence>
<evidence type="ECO:0000256" key="4">
    <source>
        <dbReference type="SAM" id="MobiDB-lite"/>
    </source>
</evidence>
<evidence type="ECO:0000256" key="2">
    <source>
        <dbReference type="ARBA" id="ARBA00022771"/>
    </source>
</evidence>
<feature type="non-terminal residue" evidence="7">
    <location>
        <position position="1"/>
    </location>
</feature>
<dbReference type="GO" id="GO:0005829">
    <property type="term" value="C:cytosol"/>
    <property type="evidence" value="ECO:0007669"/>
    <property type="project" value="TreeGrafter"/>
</dbReference>
<dbReference type="PROSITE" id="PS51800">
    <property type="entry name" value="ZF_CHHC_U11_48K"/>
    <property type="match status" value="1"/>
</dbReference>
<dbReference type="GO" id="GO:0005689">
    <property type="term" value="C:U12-type spliceosomal complex"/>
    <property type="evidence" value="ECO:0007669"/>
    <property type="project" value="TreeGrafter"/>
</dbReference>
<keyword evidence="6" id="KW-1185">Reference proteome</keyword>
<dbReference type="GeneID" id="105363515"/>
<feature type="compositionally biased region" description="Acidic residues" evidence="4">
    <location>
        <begin position="210"/>
        <end position="219"/>
    </location>
</feature>
<evidence type="ECO:0000259" key="5">
    <source>
        <dbReference type="PROSITE" id="PS51800"/>
    </source>
</evidence>
<keyword evidence="2" id="KW-0863">Zinc-finger</keyword>
<reference evidence="7" key="1">
    <citation type="submission" date="2025-08" db="UniProtKB">
        <authorList>
            <consortium name="RefSeq"/>
        </authorList>
    </citation>
    <scope>IDENTIFICATION</scope>
</reference>
<dbReference type="SUPFAM" id="SSF57667">
    <property type="entry name" value="beta-beta-alpha zinc fingers"/>
    <property type="match status" value="1"/>
</dbReference>
<name>A0AAJ6YK51_9HYME</name>
<feature type="region of interest" description="Disordered" evidence="4">
    <location>
        <begin position="194"/>
        <end position="219"/>
    </location>
</feature>
<organism evidence="6 7">
    <name type="scientific">Ceratosolen solmsi marchali</name>
    <dbReference type="NCBI Taxonomy" id="326594"/>
    <lineage>
        <taxon>Eukaryota</taxon>
        <taxon>Metazoa</taxon>
        <taxon>Ecdysozoa</taxon>
        <taxon>Arthropoda</taxon>
        <taxon>Hexapoda</taxon>
        <taxon>Insecta</taxon>
        <taxon>Pterygota</taxon>
        <taxon>Neoptera</taxon>
        <taxon>Endopterygota</taxon>
        <taxon>Hymenoptera</taxon>
        <taxon>Apocrita</taxon>
        <taxon>Proctotrupomorpha</taxon>
        <taxon>Chalcidoidea</taxon>
        <taxon>Agaonidae</taxon>
        <taxon>Agaoninae</taxon>
        <taxon>Ceratosolen</taxon>
    </lineage>
</organism>
<evidence type="ECO:0000256" key="3">
    <source>
        <dbReference type="ARBA" id="ARBA00022833"/>
    </source>
</evidence>
<evidence type="ECO:0000313" key="7">
    <source>
        <dbReference type="RefSeq" id="XP_011499548.1"/>
    </source>
</evidence>
<dbReference type="GO" id="GO:0005654">
    <property type="term" value="C:nucleoplasm"/>
    <property type="evidence" value="ECO:0007669"/>
    <property type="project" value="TreeGrafter"/>
</dbReference>